<dbReference type="CDD" id="cd17873">
    <property type="entry name" value="FlhF"/>
    <property type="match status" value="1"/>
</dbReference>
<keyword evidence="11" id="KW-0282">Flagellum</keyword>
<feature type="domain" description="AAA+ ATPase" evidence="9">
    <location>
        <begin position="229"/>
        <end position="376"/>
    </location>
</feature>
<comment type="caution">
    <text evidence="11">The sequence shown here is derived from an EMBL/GenBank/DDBJ whole genome shotgun (WGS) entry which is preliminary data.</text>
</comment>
<dbReference type="Proteomes" id="UP000740830">
    <property type="component" value="Unassembled WGS sequence"/>
</dbReference>
<dbReference type="PANTHER" id="PTHR43134">
    <property type="entry name" value="SIGNAL RECOGNITION PARTICLE RECEPTOR SUBUNIT ALPHA"/>
    <property type="match status" value="1"/>
</dbReference>
<proteinExistence type="predicted"/>
<dbReference type="SMART" id="SM00962">
    <property type="entry name" value="SRP54"/>
    <property type="match status" value="1"/>
</dbReference>
<dbReference type="Pfam" id="PF00448">
    <property type="entry name" value="SRP54"/>
    <property type="match status" value="1"/>
</dbReference>
<evidence type="ECO:0000259" key="9">
    <source>
        <dbReference type="SMART" id="SM00382"/>
    </source>
</evidence>
<evidence type="ECO:0000256" key="7">
    <source>
        <dbReference type="ARBA" id="ARBA00023136"/>
    </source>
</evidence>
<evidence type="ECO:0000256" key="4">
    <source>
        <dbReference type="ARBA" id="ARBA00022741"/>
    </source>
</evidence>
<evidence type="ECO:0000313" key="11">
    <source>
        <dbReference type="EMBL" id="MBU3218568.1"/>
    </source>
</evidence>
<keyword evidence="7" id="KW-0472">Membrane</keyword>
<evidence type="ECO:0000259" key="10">
    <source>
        <dbReference type="SMART" id="SM00962"/>
    </source>
</evidence>
<organism evidence="11 12">
    <name type="scientific">Clostridium algidicarnis</name>
    <dbReference type="NCBI Taxonomy" id="37659"/>
    <lineage>
        <taxon>Bacteria</taxon>
        <taxon>Bacillati</taxon>
        <taxon>Bacillota</taxon>
        <taxon>Clostridia</taxon>
        <taxon>Eubacteriales</taxon>
        <taxon>Clostridiaceae</taxon>
        <taxon>Clostridium</taxon>
    </lineage>
</organism>
<dbReference type="InterPro" id="IPR003593">
    <property type="entry name" value="AAA+_ATPase"/>
</dbReference>
<keyword evidence="11" id="KW-0966">Cell projection</keyword>
<name>A0ABS6BZB9_9CLOT</name>
<evidence type="ECO:0000256" key="5">
    <source>
        <dbReference type="ARBA" id="ARBA00022927"/>
    </source>
</evidence>
<accession>A0ABS6BZB9</accession>
<dbReference type="InterPro" id="IPR047040">
    <property type="entry name" value="FlhF__GTPase_dom"/>
</dbReference>
<evidence type="ECO:0000256" key="3">
    <source>
        <dbReference type="ARBA" id="ARBA00022475"/>
    </source>
</evidence>
<dbReference type="InterPro" id="IPR020006">
    <property type="entry name" value="FlhF"/>
</dbReference>
<keyword evidence="6" id="KW-0342">GTP-binding</keyword>
<dbReference type="EMBL" id="JAHLDG010000001">
    <property type="protein sequence ID" value="MBU3218568.1"/>
    <property type="molecule type" value="Genomic_DNA"/>
</dbReference>
<reference evidence="11 12" key="1">
    <citation type="submission" date="2021-06" db="EMBL/GenBank/DDBJ databases">
        <title>Clostridia strains as spoilage organisms.</title>
        <authorList>
            <person name="Wambui J."/>
            <person name="Stephan R."/>
            <person name="Stevens M.J.A."/>
        </authorList>
    </citation>
    <scope>NUCLEOTIDE SEQUENCE [LARGE SCALE GENOMIC DNA]</scope>
    <source>
        <strain evidence="11 12">CM013</strain>
    </source>
</reference>
<keyword evidence="3" id="KW-1003">Cell membrane</keyword>
<evidence type="ECO:0000313" key="12">
    <source>
        <dbReference type="Proteomes" id="UP000740830"/>
    </source>
</evidence>
<dbReference type="NCBIfam" id="TIGR03499">
    <property type="entry name" value="FlhF"/>
    <property type="match status" value="1"/>
</dbReference>
<evidence type="ECO:0000256" key="6">
    <source>
        <dbReference type="ARBA" id="ARBA00023134"/>
    </source>
</evidence>
<evidence type="ECO:0000256" key="1">
    <source>
        <dbReference type="ARBA" id="ARBA00004413"/>
    </source>
</evidence>
<dbReference type="InterPro" id="IPR000897">
    <property type="entry name" value="SRP54_GTPase_dom"/>
</dbReference>
<keyword evidence="5" id="KW-0653">Protein transport</keyword>
<evidence type="ECO:0000256" key="2">
    <source>
        <dbReference type="ARBA" id="ARBA00022448"/>
    </source>
</evidence>
<feature type="domain" description="SRP54-type proteins GTP-binding" evidence="10">
    <location>
        <begin position="230"/>
        <end position="421"/>
    </location>
</feature>
<keyword evidence="4" id="KW-0547">Nucleotide-binding</keyword>
<keyword evidence="12" id="KW-1185">Reference proteome</keyword>
<dbReference type="RefSeq" id="WP_216110586.1">
    <property type="nucleotide sequence ID" value="NZ_JAHLDB010000001.1"/>
</dbReference>
<keyword evidence="2" id="KW-0813">Transport</keyword>
<sequence>MIIKKYIVNNMNEAMTRIRYELGKDAVIISQRKIRKPGIKGFFAKKVIEVTAAAENPSSKKEEESMEDSLKTISNIIKNESEYKIENNMSNNQPSIKDDIIIPKTNIHIKDEDNKDLEKDNENSSLHKEDNYELTQQIKEMKDILNKLSIKKDDSIIEDSHKKIGELNDSKEYIEIEKMKKFLRGLDIDAFLVDNIIEDAKNIKDPLDMKEKVKKVILNSINISTEDNFIGKVIFVGPTGVGKTTTIAKLAGKLSLIEKKKVGLITLDTYRIGAVDQLRTYADIMGIDFKVVMNQKEMKEALKSMENMDTILIDTTGRSSKNIMQISELRSYINKIDEARIYLVLSCTTKDKDIDFITEAYKILKYNNVIITKLDETSSYGSILQILNKSSKPLSLVSTGQNVPDDIKVLSKEELLKLIFQEDTIC</sequence>
<protein>
    <recommendedName>
        <fullName evidence="8">Flagellar biosynthesis protein FlhF</fullName>
    </recommendedName>
</protein>
<dbReference type="PANTHER" id="PTHR43134:SF3">
    <property type="entry name" value="FLAGELLAR BIOSYNTHESIS PROTEIN FLHF"/>
    <property type="match status" value="1"/>
</dbReference>
<keyword evidence="11" id="KW-0969">Cilium</keyword>
<gene>
    <name evidence="11" type="primary">flhF</name>
    <name evidence="11" type="ORF">KPL27_00400</name>
</gene>
<comment type="subcellular location">
    <subcellularLocation>
        <location evidence="1">Cell membrane</location>
        <topology evidence="1">Peripheral membrane protein</topology>
        <orientation evidence="1">Cytoplasmic side</orientation>
    </subcellularLocation>
</comment>
<evidence type="ECO:0000256" key="8">
    <source>
        <dbReference type="NCBIfam" id="TIGR03499"/>
    </source>
</evidence>
<dbReference type="SMART" id="SM00382">
    <property type="entry name" value="AAA"/>
    <property type="match status" value="1"/>
</dbReference>